<sequence>MYWLTSPPSPPPPPNNRHPLLQRRRPPPAKKQSLDDDIVFLFRGEEAQRRSPHHVRLRGGFEPALPGYVNFDTAFQMGHHMDGGGLEELWGSEILGQGSDDVFLDAFEGPTDSVEWGGSVGTIYASPEGFIYIIHPTPNMIDPSNNEFLSNLATANREICALGGIQFSQVYGWISYSEYLAIEEAVEARTGGISVETDSLFQRELVSEVLQRAQRNEAYDVGWFRYGVTRGVSEDLRGIDDAVAFMDAQGVQG</sequence>
<keyword evidence="7" id="KW-1185">Reference proteome</keyword>
<keyword evidence="4" id="KW-1015">Disulfide bond</keyword>
<evidence type="ECO:0000313" key="6">
    <source>
        <dbReference type="EMBL" id="KAF4587209.1"/>
    </source>
</evidence>
<reference evidence="6 7" key="1">
    <citation type="journal article" date="2020" name="G3 (Bethesda)">
        <title>Genetic Underpinnings of Host Manipulation by Ophiocordyceps as Revealed by Comparative Transcriptomics.</title>
        <authorList>
            <person name="Will I."/>
            <person name="Das B."/>
            <person name="Trinh T."/>
            <person name="Brachmann A."/>
            <person name="Ohm R.A."/>
            <person name="de Bekker C."/>
        </authorList>
    </citation>
    <scope>NUCLEOTIDE SEQUENCE [LARGE SCALE GENOMIC DNA]</scope>
    <source>
        <strain evidence="6 7">EC05</strain>
    </source>
</reference>
<dbReference type="OrthoDB" id="4928083at2759"/>
<feature type="compositionally biased region" description="Pro residues" evidence="5">
    <location>
        <begin position="7"/>
        <end position="16"/>
    </location>
</feature>
<dbReference type="Proteomes" id="UP000562929">
    <property type="component" value="Unassembled WGS sequence"/>
</dbReference>
<dbReference type="GO" id="GO:0090729">
    <property type="term" value="F:toxin activity"/>
    <property type="evidence" value="ECO:0007669"/>
    <property type="project" value="UniProtKB-KW"/>
</dbReference>
<organism evidence="6 7">
    <name type="scientific">Ophiocordyceps camponoti-floridani</name>
    <dbReference type="NCBI Taxonomy" id="2030778"/>
    <lineage>
        <taxon>Eukaryota</taxon>
        <taxon>Fungi</taxon>
        <taxon>Dikarya</taxon>
        <taxon>Ascomycota</taxon>
        <taxon>Pezizomycotina</taxon>
        <taxon>Sordariomycetes</taxon>
        <taxon>Hypocreomycetidae</taxon>
        <taxon>Hypocreales</taxon>
        <taxon>Ophiocordycipitaceae</taxon>
        <taxon>Ophiocordyceps</taxon>
    </lineage>
</organism>
<accession>A0A8H4Q5R8</accession>
<dbReference type="Gene3D" id="3.90.210.10">
    <property type="entry name" value="Heat-Labile Enterotoxin, subunit A"/>
    <property type="match status" value="1"/>
</dbReference>
<protein>
    <submittedName>
        <fullName evidence="6">Heat-labile enterotoxin IIB, A chain</fullName>
    </submittedName>
</protein>
<evidence type="ECO:0000256" key="3">
    <source>
        <dbReference type="ARBA" id="ARBA00023026"/>
    </source>
</evidence>
<dbReference type="AlphaFoldDB" id="A0A8H4Q5R8"/>
<keyword evidence="2" id="KW-0732">Signal</keyword>
<gene>
    <name evidence="6" type="ORF">GQ602_003902</name>
</gene>
<dbReference type="Pfam" id="PF01375">
    <property type="entry name" value="Enterotoxin_a"/>
    <property type="match status" value="1"/>
</dbReference>
<proteinExistence type="predicted"/>
<dbReference type="SUPFAM" id="SSF56399">
    <property type="entry name" value="ADP-ribosylation"/>
    <property type="match status" value="1"/>
</dbReference>
<keyword evidence="3" id="KW-0843">Virulence</keyword>
<feature type="region of interest" description="Disordered" evidence="5">
    <location>
        <begin position="1"/>
        <end position="32"/>
    </location>
</feature>
<name>A0A8H4Q5R8_9HYPO</name>
<evidence type="ECO:0000256" key="2">
    <source>
        <dbReference type="ARBA" id="ARBA00022729"/>
    </source>
</evidence>
<evidence type="ECO:0000256" key="5">
    <source>
        <dbReference type="SAM" id="MobiDB-lite"/>
    </source>
</evidence>
<evidence type="ECO:0000256" key="1">
    <source>
        <dbReference type="ARBA" id="ARBA00022656"/>
    </source>
</evidence>
<comment type="caution">
    <text evidence="6">The sequence shown here is derived from an EMBL/GenBank/DDBJ whole genome shotgun (WGS) entry which is preliminary data.</text>
</comment>
<dbReference type="InterPro" id="IPR001144">
    <property type="entry name" value="Enterotoxin_A"/>
</dbReference>
<evidence type="ECO:0000313" key="7">
    <source>
        <dbReference type="Proteomes" id="UP000562929"/>
    </source>
</evidence>
<evidence type="ECO:0000256" key="4">
    <source>
        <dbReference type="ARBA" id="ARBA00023157"/>
    </source>
</evidence>
<keyword evidence="1" id="KW-0800">Toxin</keyword>
<dbReference type="EMBL" id="JAACLJ010000004">
    <property type="protein sequence ID" value="KAF4587209.1"/>
    <property type="molecule type" value="Genomic_DNA"/>
</dbReference>